<comment type="caution">
    <text evidence="2">The sequence shown here is derived from an EMBL/GenBank/DDBJ whole genome shotgun (WGS) entry which is preliminary data.</text>
</comment>
<proteinExistence type="predicted"/>
<keyword evidence="3" id="KW-1185">Reference proteome</keyword>
<feature type="transmembrane region" description="Helical" evidence="1">
    <location>
        <begin position="51"/>
        <end position="69"/>
    </location>
</feature>
<evidence type="ECO:0000313" key="2">
    <source>
        <dbReference type="EMBL" id="MBO4207659.1"/>
    </source>
</evidence>
<keyword evidence="1" id="KW-1133">Transmembrane helix</keyword>
<dbReference type="RefSeq" id="WP_208814550.1">
    <property type="nucleotide sequence ID" value="NZ_WVUH01000137.1"/>
</dbReference>
<gene>
    <name evidence="2" type="ORF">GSF22_16850</name>
</gene>
<protein>
    <submittedName>
        <fullName evidence="2">Uncharacterized protein</fullName>
    </submittedName>
</protein>
<evidence type="ECO:0000313" key="3">
    <source>
        <dbReference type="Proteomes" id="UP000823521"/>
    </source>
</evidence>
<reference evidence="2 3" key="1">
    <citation type="submission" date="2019-12" db="EMBL/GenBank/DDBJ databases">
        <title>Whole genome sequencing of endophytic Actinobacterium Micromonospora sp. MPMI6T.</title>
        <authorList>
            <person name="Evv R."/>
            <person name="Podile A.R."/>
        </authorList>
    </citation>
    <scope>NUCLEOTIDE SEQUENCE [LARGE SCALE GENOMIC DNA]</scope>
    <source>
        <strain evidence="2 3">MPMI6</strain>
    </source>
</reference>
<feature type="transmembrane region" description="Helical" evidence="1">
    <location>
        <begin position="75"/>
        <end position="94"/>
    </location>
</feature>
<dbReference type="Proteomes" id="UP000823521">
    <property type="component" value="Unassembled WGS sequence"/>
</dbReference>
<dbReference type="InterPro" id="IPR045629">
    <property type="entry name" value="DUF6232"/>
</dbReference>
<accession>A0ABS3VSZ7</accession>
<dbReference type="EMBL" id="WVUH01000137">
    <property type="protein sequence ID" value="MBO4207659.1"/>
    <property type="molecule type" value="Genomic_DNA"/>
</dbReference>
<sequence length="175" mass="18867">MGYALETVQVAVRNRTLWVGDHAYPLHNIARVRSAAYVPDRSGAIRAFVRSAVKTAVGGLFGFVLLACLGDAAPGAFYVILLLVVAGVFALQGLRLARALNETNIYALMVETAGSPHVALMSRDREQVQYLVHQIVEAIDNPAKEFAITVENIHGDKVLGSKFLGDNVTGNKVVH</sequence>
<name>A0ABS3VSZ7_MICEH</name>
<keyword evidence="1" id="KW-0472">Membrane</keyword>
<keyword evidence="1" id="KW-0812">Transmembrane</keyword>
<organism evidence="2 3">
    <name type="scientific">Micromonospora echinofusca</name>
    <dbReference type="NCBI Taxonomy" id="47858"/>
    <lineage>
        <taxon>Bacteria</taxon>
        <taxon>Bacillati</taxon>
        <taxon>Actinomycetota</taxon>
        <taxon>Actinomycetes</taxon>
        <taxon>Micromonosporales</taxon>
        <taxon>Micromonosporaceae</taxon>
        <taxon>Micromonospora</taxon>
    </lineage>
</organism>
<dbReference type="Pfam" id="PF19744">
    <property type="entry name" value="DUF6232"/>
    <property type="match status" value="1"/>
</dbReference>
<evidence type="ECO:0000256" key="1">
    <source>
        <dbReference type="SAM" id="Phobius"/>
    </source>
</evidence>